<accession>A0A8G1A1V6</accession>
<evidence type="ECO:0000313" key="1">
    <source>
        <dbReference type="EMBL" id="QYZ78888.1"/>
    </source>
</evidence>
<organism evidence="1 2">
    <name type="scientific">Methanofollis formosanus</name>
    <dbReference type="NCBI Taxonomy" id="299308"/>
    <lineage>
        <taxon>Archaea</taxon>
        <taxon>Methanobacteriati</taxon>
        <taxon>Methanobacteriota</taxon>
        <taxon>Stenosarchaea group</taxon>
        <taxon>Methanomicrobia</taxon>
        <taxon>Methanomicrobiales</taxon>
        <taxon>Methanomicrobiaceae</taxon>
        <taxon>Methanofollis</taxon>
    </lineage>
</organism>
<dbReference type="EMBL" id="CP037968">
    <property type="protein sequence ID" value="QYZ78888.1"/>
    <property type="molecule type" value="Genomic_DNA"/>
</dbReference>
<dbReference type="Proteomes" id="UP000826709">
    <property type="component" value="Chromosome"/>
</dbReference>
<reference evidence="1" key="2">
    <citation type="submission" date="2019-03" db="EMBL/GenBank/DDBJ databases">
        <authorList>
            <person name="Chen S.-C."/>
            <person name="Wu S.-Y."/>
            <person name="Lai M.-C."/>
        </authorList>
    </citation>
    <scope>NUCLEOTIDE SEQUENCE</scope>
    <source>
        <strain evidence="1">ML15</strain>
    </source>
</reference>
<dbReference type="RefSeq" id="WP_220682659.1">
    <property type="nucleotide sequence ID" value="NZ_CP037968.1"/>
</dbReference>
<dbReference type="Gene3D" id="3.10.290.30">
    <property type="entry name" value="MM3350-like"/>
    <property type="match status" value="1"/>
</dbReference>
<dbReference type="InterPro" id="IPR024047">
    <property type="entry name" value="MM3350-like_sf"/>
</dbReference>
<dbReference type="AlphaFoldDB" id="A0A8G1A1V6"/>
<name>A0A8G1A1V6_9EURY</name>
<evidence type="ECO:0000313" key="2">
    <source>
        <dbReference type="Proteomes" id="UP000826709"/>
    </source>
</evidence>
<dbReference type="OrthoDB" id="117055at2157"/>
<gene>
    <name evidence="1" type="ORF">E2N92_05340</name>
</gene>
<dbReference type="KEGG" id="mfk:E2N92_05340"/>
<sequence length="552" mass="61431">MKSRQARGTCLICKGGVTPRGVLRHSTTCLQSSGWPEGDKPSLLIKVRDLYDGTYWLLVLARRDALLDDLDRLLRDVWVECCGHLSAFTIDGRDYVSDEMLEGESMEVPLSGLVAPGSTFLYRYDFGTTTELALKVVAETPVAPPDGPLCLVARNNRPIVPCDRCGHDAEFMLAESMDEGGPHSYCRKCLASAEAGFEWVERIANSPRGGICGYVEDPVTAIRWYPPGWDVAELVPGDLEEAPDSVAPDEESREYAAEVGAAADAVLLDIGDEIDAFIGEEEKARGEEFAFMAGESVTTFCTFMYLFHGVEIREWDARTVRRCLLEEMVQNPDYPEEWPENFVPIICRFIARMEASGRITNAADLIVALEEAAPEFISAVTSPEKGGDQIRRILEKARDGGIDPNDTDALLHFIFNEYLEMAGVDPDDTERREEMTRRAEEELFDDITDDLRKNMCLIRCDEFCSRFEDDTVLDRCVSIVHALRDHPDAPLLRGDMLLWSAAVVYAACQDARLIRPGRGGPPLGREIGSFFGFEVSSIRSKVKALRGFLPAQ</sequence>
<reference evidence="1" key="1">
    <citation type="journal article" date="2005" name="Int. J. Syst. Evol. Microbiol.">
        <title>Methanofollis formosanus sp. nov., isolated from a fish pond.</title>
        <authorList>
            <person name="Wu S.Y."/>
            <person name="Chen S.C."/>
            <person name="Lai M.C."/>
        </authorList>
    </citation>
    <scope>NUCLEOTIDE SEQUENCE</scope>
    <source>
        <strain evidence="1">ML15</strain>
    </source>
</reference>
<proteinExistence type="predicted"/>
<keyword evidence="2" id="KW-1185">Reference proteome</keyword>
<protein>
    <submittedName>
        <fullName evidence="1">Uncharacterized protein</fullName>
    </submittedName>
</protein>
<dbReference type="SUPFAM" id="SSF159941">
    <property type="entry name" value="MM3350-like"/>
    <property type="match status" value="1"/>
</dbReference>